<keyword evidence="1" id="KW-0812">Transmembrane</keyword>
<dbReference type="InterPro" id="IPR001509">
    <property type="entry name" value="Epimerase_deHydtase"/>
</dbReference>
<evidence type="ECO:0000259" key="2">
    <source>
        <dbReference type="Pfam" id="PF01370"/>
    </source>
</evidence>
<dbReference type="InterPro" id="IPR036291">
    <property type="entry name" value="NAD(P)-bd_dom_sf"/>
</dbReference>
<sequence>MARILIVGGTGFIGRHIAGRLAAAGHSILAAGRPDVDIAHDDEARLRAKVAGFDVVVNCAGLVRDVGANTMDAVHAEGAMRLFSACIAAGVPRLIHISALGAAPQGETDYQRSKGESEAFFTDADPHGERIDWRVLRPSVVVGRGGASTRWLLAAAALPVLPRIGRDDWRFQPVHVDDLAELVVRLAEGAASARMIDVVGPEPMTAYELTRILRNWLRLRPTRPVRIPERLFEIATKIGGRFTNGPLNPDVMKMLAGGNVSDPSALTEALGRPPRSLRTALAEEPASDADRMAARLFFLKPVLRWSLALLWIATGLLSFGLYPVDKSYEMLAAIGLTGPVAGMALYGGAALDLVLGVLLLRGYRAGLIGLLQLASMAAFTVLALGLPAEYWLHPFAPILKNLPIAAAILVMIALEAD</sequence>
<feature type="transmembrane region" description="Helical" evidence="1">
    <location>
        <begin position="302"/>
        <end position="324"/>
    </location>
</feature>
<dbReference type="PANTHER" id="PTHR12126:SF11">
    <property type="entry name" value="NADH DEHYDROGENASE [UBIQUINONE] 1 ALPHA SUBCOMPLEX SUBUNIT 9, MITOCHONDRIAL"/>
    <property type="match status" value="1"/>
</dbReference>
<keyword evidence="1" id="KW-1133">Transmembrane helix</keyword>
<dbReference type="SUPFAM" id="SSF51735">
    <property type="entry name" value="NAD(P)-binding Rossmann-fold domains"/>
    <property type="match status" value="1"/>
</dbReference>
<evidence type="ECO:0000256" key="1">
    <source>
        <dbReference type="SAM" id="Phobius"/>
    </source>
</evidence>
<dbReference type="GO" id="GO:0044877">
    <property type="term" value="F:protein-containing complex binding"/>
    <property type="evidence" value="ECO:0007669"/>
    <property type="project" value="TreeGrafter"/>
</dbReference>
<proteinExistence type="predicted"/>
<organism evidence="3">
    <name type="scientific">freshwater sediment metagenome</name>
    <dbReference type="NCBI Taxonomy" id="556182"/>
    <lineage>
        <taxon>unclassified sequences</taxon>
        <taxon>metagenomes</taxon>
        <taxon>ecological metagenomes</taxon>
    </lineage>
</organism>
<feature type="domain" description="NAD-dependent epimerase/dehydratase" evidence="2">
    <location>
        <begin position="4"/>
        <end position="189"/>
    </location>
</feature>
<dbReference type="InterPro" id="IPR025695">
    <property type="entry name" value="DoxX-like"/>
</dbReference>
<dbReference type="Pfam" id="PF01370">
    <property type="entry name" value="Epimerase"/>
    <property type="match status" value="1"/>
</dbReference>
<dbReference type="InterPro" id="IPR051207">
    <property type="entry name" value="ComplexI_NDUFA9_subunit"/>
</dbReference>
<keyword evidence="1" id="KW-0472">Membrane</keyword>
<name>A0AA48LYI9_9ZZZZ</name>
<protein>
    <recommendedName>
        <fullName evidence="2">NAD-dependent epimerase/dehydratase domain-containing protein</fullName>
    </recommendedName>
</protein>
<dbReference type="EMBL" id="OY288114">
    <property type="protein sequence ID" value="CAJ0856735.1"/>
    <property type="molecule type" value="Genomic_DNA"/>
</dbReference>
<accession>A0AA48LYI9</accession>
<dbReference type="Gene3D" id="3.40.50.720">
    <property type="entry name" value="NAD(P)-binding Rossmann-like Domain"/>
    <property type="match status" value="1"/>
</dbReference>
<feature type="transmembrane region" description="Helical" evidence="1">
    <location>
        <begin position="367"/>
        <end position="386"/>
    </location>
</feature>
<dbReference type="PANTHER" id="PTHR12126">
    <property type="entry name" value="NADH-UBIQUINONE OXIDOREDUCTASE 39 KDA SUBUNIT-RELATED"/>
    <property type="match status" value="1"/>
</dbReference>
<feature type="transmembrane region" description="Helical" evidence="1">
    <location>
        <begin position="398"/>
        <end position="416"/>
    </location>
</feature>
<evidence type="ECO:0000313" key="3">
    <source>
        <dbReference type="EMBL" id="CAJ0856735.1"/>
    </source>
</evidence>
<dbReference type="AlphaFoldDB" id="A0AA48LYI9"/>
<gene>
    <name evidence="3" type="ORF">AMST5_00951</name>
</gene>
<reference evidence="3" key="1">
    <citation type="submission" date="2023-07" db="EMBL/GenBank/DDBJ databases">
        <authorList>
            <person name="Pelsma A.J. K."/>
        </authorList>
    </citation>
    <scope>NUCLEOTIDE SEQUENCE</scope>
</reference>
<feature type="transmembrane region" description="Helical" evidence="1">
    <location>
        <begin position="330"/>
        <end position="360"/>
    </location>
</feature>
<dbReference type="Pfam" id="PF13781">
    <property type="entry name" value="DoxX_3"/>
    <property type="match status" value="1"/>
</dbReference>